<feature type="compositionally biased region" description="Basic and acidic residues" evidence="1">
    <location>
        <begin position="106"/>
        <end position="119"/>
    </location>
</feature>
<comment type="caution">
    <text evidence="3">The sequence shown here is derived from an EMBL/GenBank/DDBJ whole genome shotgun (WGS) entry which is preliminary data.</text>
</comment>
<proteinExistence type="predicted"/>
<sequence>VLAIVSIIVYGTAFVLGVIMLFCCPYLRFLCVALNIVGAVTLCVVWAAMVMTYSVNDQPGCIRENFIALYGKGFILFVVAWALDILNIFALLLPFHITVFRELDGANDKSDGKSKEESQQHNSQRQEEDEEYE</sequence>
<feature type="non-terminal residue" evidence="3">
    <location>
        <position position="1"/>
    </location>
</feature>
<dbReference type="EMBL" id="JBAMZN010000001">
    <property type="protein sequence ID" value="KAL0531414.1"/>
    <property type="molecule type" value="Genomic_DNA"/>
</dbReference>
<dbReference type="AlphaFoldDB" id="A0AAW3CD82"/>
<accession>A0AAW3CD82</accession>
<evidence type="ECO:0000256" key="2">
    <source>
        <dbReference type="SAM" id="Phobius"/>
    </source>
</evidence>
<dbReference type="Proteomes" id="UP001501274">
    <property type="component" value="Unassembled WGS sequence"/>
</dbReference>
<gene>
    <name evidence="3" type="ORF">Q4I28_000384</name>
</gene>
<evidence type="ECO:0000313" key="4">
    <source>
        <dbReference type="Proteomes" id="UP001501274"/>
    </source>
</evidence>
<keyword evidence="4" id="KW-1185">Reference proteome</keyword>
<dbReference type="Pfam" id="PF07344">
    <property type="entry name" value="Amastin"/>
    <property type="match status" value="1"/>
</dbReference>
<evidence type="ECO:0000313" key="3">
    <source>
        <dbReference type="EMBL" id="KAL0531414.1"/>
    </source>
</evidence>
<feature type="region of interest" description="Disordered" evidence="1">
    <location>
        <begin position="106"/>
        <end position="133"/>
    </location>
</feature>
<feature type="transmembrane region" description="Helical" evidence="2">
    <location>
        <begin position="34"/>
        <end position="54"/>
    </location>
</feature>
<evidence type="ECO:0000256" key="1">
    <source>
        <dbReference type="SAM" id="MobiDB-lite"/>
    </source>
</evidence>
<keyword evidence="2" id="KW-0812">Transmembrane</keyword>
<keyword evidence="2" id="KW-0472">Membrane</keyword>
<organism evidence="3 4">
    <name type="scientific">Leishmania naiffi</name>
    <dbReference type="NCBI Taxonomy" id="5678"/>
    <lineage>
        <taxon>Eukaryota</taxon>
        <taxon>Discoba</taxon>
        <taxon>Euglenozoa</taxon>
        <taxon>Kinetoplastea</taxon>
        <taxon>Metakinetoplastina</taxon>
        <taxon>Trypanosomatida</taxon>
        <taxon>Trypanosomatidae</taxon>
        <taxon>Leishmaniinae</taxon>
        <taxon>Leishmania</taxon>
        <taxon>Leishmania naiffi species complex</taxon>
    </lineage>
</organism>
<keyword evidence="2" id="KW-1133">Transmembrane helix</keyword>
<protein>
    <submittedName>
        <fullName evidence="3">Amastin surface glycoprotein</fullName>
    </submittedName>
</protein>
<dbReference type="PANTHER" id="PTHR33297:SF4">
    <property type="entry name" value="AMASTIN"/>
    <property type="match status" value="1"/>
</dbReference>
<feature type="transmembrane region" description="Helical" evidence="2">
    <location>
        <begin position="74"/>
        <end position="93"/>
    </location>
</feature>
<name>A0AAW3CD82_9TRYP</name>
<dbReference type="PANTHER" id="PTHR33297">
    <property type="entry name" value="AMASTIN-LIKE SURFACE PROTEIN-LIKE PROTEIN-RELATED"/>
    <property type="match status" value="1"/>
</dbReference>
<dbReference type="InterPro" id="IPR009944">
    <property type="entry name" value="Amastin"/>
</dbReference>
<reference evidence="3 4" key="1">
    <citation type="submission" date="2024-02" db="EMBL/GenBank/DDBJ databases">
        <title>FIRST GENOME SEQUENCES OF Leishmania (Viannia) shawi, Leishmania (Viannia) lindenbergi AND Leishmania (Viannia) utingensis.</title>
        <authorList>
            <person name="Resadore F."/>
            <person name="Custodio M.G.F."/>
            <person name="Boite M.C."/>
            <person name="Cupolillo E."/>
            <person name="Ferreira G.E.M."/>
        </authorList>
    </citation>
    <scope>NUCLEOTIDE SEQUENCE [LARGE SCALE GENOMIC DNA]</scope>
    <source>
        <strain evidence="3 4">MDAS/BR/1979/M5533</strain>
    </source>
</reference>
<feature type="transmembrane region" description="Helical" evidence="2">
    <location>
        <begin position="6"/>
        <end position="27"/>
    </location>
</feature>